<dbReference type="PROSITE" id="PS50883">
    <property type="entry name" value="EAL"/>
    <property type="match status" value="1"/>
</dbReference>
<dbReference type="PANTHER" id="PTHR33525:SF4">
    <property type="entry name" value="CYCLIC DI-GMP PHOSPHODIESTERASE CDGJ"/>
    <property type="match status" value="1"/>
</dbReference>
<dbReference type="OrthoDB" id="9804751at2"/>
<dbReference type="InterPro" id="IPR013976">
    <property type="entry name" value="HDOD"/>
</dbReference>
<sequence>MSRVLVAKQPILDRQRKLYAYELLYRSDRVNQLWDGDRATVEVVINAFLNIGIDQIAGHYPVFINFTETLLLSERFEDVAPQDIVIEILEDVQLTPRMITKIKRLKKRGYRLALDDVTQSIYNKWEKADVIHCLTYLKVDFLTTTRFDQERIVKQMQLHHPSVSLIAEKIETMDDFDFAKRIGYHLFQGFFFMEPEVLETFEIPAYYLSYINLVKEIERNDVELLTLAKTIQKDLSLSYKLLKLINSPAYRRIQKVNFIERAVVLLGQQELKKWLYILALRDMSEKQGMAHVGPLIKSSYYRAKMCENLAEHLLPHQTQEAFLVGYFSQLPAILRQPMDKLLQALSLNDTIETALTERQSPLTDFLRLAISYEQVDWQAVDVLTEQLNLTEADVQTCYKEANGWVYTLFKAN</sequence>
<proteinExistence type="predicted"/>
<evidence type="ECO:0000313" key="6">
    <source>
        <dbReference type="Proteomes" id="UP000321773"/>
    </source>
</evidence>
<reference evidence="3 6" key="2">
    <citation type="submission" date="2019-07" db="EMBL/GenBank/DDBJ databases">
        <title>Whole genome shotgun sequence of Halolactibacillus miurensis NBRC 100873.</title>
        <authorList>
            <person name="Hosoyama A."/>
            <person name="Uohara A."/>
            <person name="Ohji S."/>
            <person name="Ichikawa N."/>
        </authorList>
    </citation>
    <scope>NUCLEOTIDE SEQUENCE [LARGE SCALE GENOMIC DNA]</scope>
    <source>
        <strain evidence="3 6">NBRC 100873</strain>
    </source>
</reference>
<evidence type="ECO:0000259" key="2">
    <source>
        <dbReference type="PROSITE" id="PS51833"/>
    </source>
</evidence>
<reference evidence="4 5" key="1">
    <citation type="submission" date="2016-10" db="EMBL/GenBank/DDBJ databases">
        <authorList>
            <person name="de Groot N.N."/>
        </authorList>
    </citation>
    <scope>NUCLEOTIDE SEQUENCE [LARGE SCALE GENOMIC DNA]</scope>
    <source>
        <strain evidence="4 5">DSM 17074</strain>
    </source>
</reference>
<dbReference type="PANTHER" id="PTHR33525">
    <property type="match status" value="1"/>
</dbReference>
<keyword evidence="6" id="KW-1185">Reference proteome</keyword>
<dbReference type="Pfam" id="PF00563">
    <property type="entry name" value="EAL"/>
    <property type="match status" value="1"/>
</dbReference>
<evidence type="ECO:0000313" key="3">
    <source>
        <dbReference type="EMBL" id="GEM05099.1"/>
    </source>
</evidence>
<dbReference type="InterPro" id="IPR035919">
    <property type="entry name" value="EAL_sf"/>
</dbReference>
<organism evidence="4 5">
    <name type="scientific">Halolactibacillus miurensis</name>
    <dbReference type="NCBI Taxonomy" id="306541"/>
    <lineage>
        <taxon>Bacteria</taxon>
        <taxon>Bacillati</taxon>
        <taxon>Bacillota</taxon>
        <taxon>Bacilli</taxon>
        <taxon>Bacillales</taxon>
        <taxon>Bacillaceae</taxon>
        <taxon>Halolactibacillus</taxon>
    </lineage>
</organism>
<dbReference type="PIRSF" id="PIRSF003180">
    <property type="entry name" value="DiGMPpdiest_YuxH"/>
    <property type="match status" value="1"/>
</dbReference>
<dbReference type="Proteomes" id="UP000199139">
    <property type="component" value="Unassembled WGS sequence"/>
</dbReference>
<accession>A0A1I6TSI7</accession>
<evidence type="ECO:0000313" key="5">
    <source>
        <dbReference type="Proteomes" id="UP000199139"/>
    </source>
</evidence>
<dbReference type="SUPFAM" id="SSF109604">
    <property type="entry name" value="HD-domain/PDEase-like"/>
    <property type="match status" value="1"/>
</dbReference>
<dbReference type="InterPro" id="IPR052340">
    <property type="entry name" value="RNase_Y/CdgJ"/>
</dbReference>
<dbReference type="AlphaFoldDB" id="A0A1I6TSI7"/>
<gene>
    <name evidence="3" type="primary">yuxH</name>
    <name evidence="3" type="ORF">HMI01_20870</name>
    <name evidence="4" type="ORF">SAMN05421668_11778</name>
</gene>
<dbReference type="STRING" id="306541.SAMN05421668_11778"/>
<dbReference type="Pfam" id="PF08668">
    <property type="entry name" value="HDOD"/>
    <property type="match status" value="1"/>
</dbReference>
<name>A0A1I6TSI7_9BACI</name>
<protein>
    <submittedName>
        <fullName evidence="4">EAL and modified HD-GYP domain-containing signal transduction protein</fullName>
    </submittedName>
</protein>
<dbReference type="InterPro" id="IPR014408">
    <property type="entry name" value="dGMP_Pdiesterase_EAL/HD-GYP"/>
</dbReference>
<dbReference type="SUPFAM" id="SSF141868">
    <property type="entry name" value="EAL domain-like"/>
    <property type="match status" value="1"/>
</dbReference>
<dbReference type="Gene3D" id="3.20.20.450">
    <property type="entry name" value="EAL domain"/>
    <property type="match status" value="1"/>
</dbReference>
<dbReference type="EMBL" id="BJWJ01000024">
    <property type="protein sequence ID" value="GEM05099.1"/>
    <property type="molecule type" value="Genomic_DNA"/>
</dbReference>
<dbReference type="EMBL" id="FPAI01000017">
    <property type="protein sequence ID" value="SFS92189.1"/>
    <property type="molecule type" value="Genomic_DNA"/>
</dbReference>
<feature type="domain" description="HDOD" evidence="2">
    <location>
        <begin position="203"/>
        <end position="393"/>
    </location>
</feature>
<dbReference type="SMART" id="SM00052">
    <property type="entry name" value="EAL"/>
    <property type="match status" value="1"/>
</dbReference>
<dbReference type="Proteomes" id="UP000321773">
    <property type="component" value="Unassembled WGS sequence"/>
</dbReference>
<feature type="domain" description="EAL" evidence="1">
    <location>
        <begin position="1"/>
        <end position="209"/>
    </location>
</feature>
<dbReference type="Gene3D" id="1.10.3210.10">
    <property type="entry name" value="Hypothetical protein af1432"/>
    <property type="match status" value="1"/>
</dbReference>
<dbReference type="InterPro" id="IPR001633">
    <property type="entry name" value="EAL_dom"/>
</dbReference>
<evidence type="ECO:0000259" key="1">
    <source>
        <dbReference type="PROSITE" id="PS50883"/>
    </source>
</evidence>
<evidence type="ECO:0000313" key="4">
    <source>
        <dbReference type="EMBL" id="SFS92189.1"/>
    </source>
</evidence>
<dbReference type="RefSeq" id="WP_089854735.1">
    <property type="nucleotide sequence ID" value="NZ_BJWJ01000024.1"/>
</dbReference>
<dbReference type="PROSITE" id="PS51833">
    <property type="entry name" value="HDOD"/>
    <property type="match status" value="1"/>
</dbReference>